<accession>C0QK12</accession>
<dbReference type="OrthoDB" id="5422452at2"/>
<dbReference type="HOGENOM" id="CLU_1493902_0_0_7"/>
<dbReference type="KEGG" id="dat:HRM2_29510"/>
<evidence type="ECO:0000313" key="2">
    <source>
        <dbReference type="EMBL" id="ACN16038.1"/>
    </source>
</evidence>
<dbReference type="STRING" id="177437.HRM2_29510"/>
<name>C0QK12_DESAH</name>
<evidence type="ECO:0008006" key="4">
    <source>
        <dbReference type="Google" id="ProtNLM"/>
    </source>
</evidence>
<gene>
    <name evidence="2" type="ordered locus">HRM2_29510</name>
</gene>
<proteinExistence type="predicted"/>
<organism evidence="2 3">
    <name type="scientific">Desulforapulum autotrophicum (strain ATCC 43914 / DSM 3382 / VKM B-1955 / HRM2)</name>
    <name type="common">Desulfobacterium autotrophicum</name>
    <dbReference type="NCBI Taxonomy" id="177437"/>
    <lineage>
        <taxon>Bacteria</taxon>
        <taxon>Pseudomonadati</taxon>
        <taxon>Thermodesulfobacteriota</taxon>
        <taxon>Desulfobacteria</taxon>
        <taxon>Desulfobacterales</taxon>
        <taxon>Desulfobacteraceae</taxon>
        <taxon>Desulforapulum</taxon>
    </lineage>
</organism>
<keyword evidence="1" id="KW-1133">Transmembrane helix</keyword>
<evidence type="ECO:0000313" key="3">
    <source>
        <dbReference type="Proteomes" id="UP000000442"/>
    </source>
</evidence>
<feature type="transmembrane region" description="Helical" evidence="1">
    <location>
        <begin position="18"/>
        <end position="40"/>
    </location>
</feature>
<dbReference type="eggNOG" id="ENOG5032XS0">
    <property type="taxonomic scope" value="Bacteria"/>
</dbReference>
<dbReference type="AlphaFoldDB" id="C0QK12"/>
<keyword evidence="3" id="KW-1185">Reference proteome</keyword>
<reference evidence="2 3" key="1">
    <citation type="journal article" date="2009" name="Environ. Microbiol.">
        <title>Genome sequence of Desulfobacterium autotrophicum HRM2, a marine sulfate reducer oxidizing organic carbon completely to carbon dioxide.</title>
        <authorList>
            <person name="Strittmatter A.W."/>
            <person name="Liesegang H."/>
            <person name="Rabus R."/>
            <person name="Decker I."/>
            <person name="Amann J."/>
            <person name="Andres S."/>
            <person name="Henne A."/>
            <person name="Fricke W.F."/>
            <person name="Martinez-Arias R."/>
            <person name="Bartels D."/>
            <person name="Goesmann A."/>
            <person name="Krause L."/>
            <person name="Puehler A."/>
            <person name="Klenk H.P."/>
            <person name="Richter M."/>
            <person name="Schuler M."/>
            <person name="Gloeckner F.O."/>
            <person name="Meyerdierks A."/>
            <person name="Gottschalk G."/>
            <person name="Amann R."/>
        </authorList>
    </citation>
    <scope>NUCLEOTIDE SEQUENCE [LARGE SCALE GENOMIC DNA]</scope>
    <source>
        <strain evidence="3">ATCC 43914 / DSM 3382 / HRM2</strain>
    </source>
</reference>
<protein>
    <recommendedName>
        <fullName evidence="4">DUF4381 domain-containing protein</fullName>
    </recommendedName>
</protein>
<keyword evidence="1" id="KW-0812">Transmembrane</keyword>
<evidence type="ECO:0000256" key="1">
    <source>
        <dbReference type="SAM" id="Phobius"/>
    </source>
</evidence>
<dbReference type="RefSeq" id="WP_015904800.1">
    <property type="nucleotide sequence ID" value="NC_012108.1"/>
</dbReference>
<sequence>MQDIHDIRPPVQVGMDPFFLKVALIALALMLLVCVALLVYRYLRRKKSGPGTNLLMLPMPLPPLETALSELGCLDDLMVTHPRYYYFRLTEIIKRFIGKAFKIKALEMNTQELTSALREVGLDRGLFADTREFLLCADMIKYAGQVPSSPMMKGHLAFVRTFVTRVGEKNEETTVEEKDV</sequence>
<dbReference type="EMBL" id="CP001087">
    <property type="protein sequence ID" value="ACN16038.1"/>
    <property type="molecule type" value="Genomic_DNA"/>
</dbReference>
<keyword evidence="1" id="KW-0472">Membrane</keyword>
<dbReference type="Proteomes" id="UP000000442">
    <property type="component" value="Chromosome"/>
</dbReference>